<comment type="caution">
    <text evidence="2">The sequence shown here is derived from an EMBL/GenBank/DDBJ whole genome shotgun (WGS) entry which is preliminary data.</text>
</comment>
<organism evidence="2 3">
    <name type="scientific">Bacillus changyiensis</name>
    <dbReference type="NCBI Taxonomy" id="3004103"/>
    <lineage>
        <taxon>Bacteria</taxon>
        <taxon>Bacillati</taxon>
        <taxon>Bacillota</taxon>
        <taxon>Bacilli</taxon>
        <taxon>Bacillales</taxon>
        <taxon>Bacillaceae</taxon>
        <taxon>Bacillus</taxon>
    </lineage>
</organism>
<dbReference type="PROSITE" id="PS50994">
    <property type="entry name" value="INTEGRASE"/>
    <property type="match status" value="1"/>
</dbReference>
<dbReference type="InterPro" id="IPR001584">
    <property type="entry name" value="Integrase_cat-core"/>
</dbReference>
<dbReference type="RefSeq" id="WP_271341684.1">
    <property type="nucleotide sequence ID" value="NZ_JAQKAB010000010.1"/>
</dbReference>
<dbReference type="Gene3D" id="3.30.420.10">
    <property type="entry name" value="Ribonuclease H-like superfamily/Ribonuclease H"/>
    <property type="match status" value="1"/>
</dbReference>
<accession>A0ABT4X6D8</accession>
<reference evidence="2 3" key="1">
    <citation type="submission" date="2023-01" db="EMBL/GenBank/DDBJ databases">
        <title>Bacillus changyiensis sp. nov., isolated from a coastal deposit.</title>
        <authorList>
            <person name="Xiao G."/>
            <person name="Lai Q."/>
            <person name="Hu Z."/>
            <person name="Shao Z."/>
        </authorList>
    </citation>
    <scope>NUCLEOTIDE SEQUENCE [LARGE SCALE GENOMIC DNA]</scope>
    <source>
        <strain evidence="2 3">CLL-7-23</strain>
    </source>
</reference>
<evidence type="ECO:0000313" key="2">
    <source>
        <dbReference type="EMBL" id="MDA7027860.1"/>
    </source>
</evidence>
<sequence length="123" mass="14810">MSYVLWKFNNNALVFDTFHKVRASAPNTRPLLHSDRRFQYTSHKFRRMMKDANMTQSMSRVGRCIDNGPIESFWRTLKCEKYRRNSYETFEKLQRDLDEYIHFYNHDRLQEKLNGPQPGGIQG</sequence>
<dbReference type="InterPro" id="IPR050900">
    <property type="entry name" value="Transposase_IS3/IS150/IS904"/>
</dbReference>
<dbReference type="InterPro" id="IPR036397">
    <property type="entry name" value="RNaseH_sf"/>
</dbReference>
<dbReference type="Proteomes" id="UP001211894">
    <property type="component" value="Unassembled WGS sequence"/>
</dbReference>
<proteinExistence type="predicted"/>
<keyword evidence="3" id="KW-1185">Reference proteome</keyword>
<dbReference type="PANTHER" id="PTHR46889">
    <property type="entry name" value="TRANSPOSASE INSF FOR INSERTION SEQUENCE IS3B-RELATED"/>
    <property type="match status" value="1"/>
</dbReference>
<protein>
    <submittedName>
        <fullName evidence="2">Integrase core domain-containing protein</fullName>
    </submittedName>
</protein>
<name>A0ABT4X6D8_9BACI</name>
<dbReference type="SUPFAM" id="SSF53098">
    <property type="entry name" value="Ribonuclease H-like"/>
    <property type="match status" value="1"/>
</dbReference>
<dbReference type="InterPro" id="IPR012337">
    <property type="entry name" value="RNaseH-like_sf"/>
</dbReference>
<dbReference type="EMBL" id="JAQKAB010000010">
    <property type="protein sequence ID" value="MDA7027860.1"/>
    <property type="molecule type" value="Genomic_DNA"/>
</dbReference>
<evidence type="ECO:0000313" key="3">
    <source>
        <dbReference type="Proteomes" id="UP001211894"/>
    </source>
</evidence>
<dbReference type="Pfam" id="PF13683">
    <property type="entry name" value="rve_3"/>
    <property type="match status" value="1"/>
</dbReference>
<feature type="domain" description="Integrase catalytic" evidence="1">
    <location>
        <begin position="1"/>
        <end position="123"/>
    </location>
</feature>
<dbReference type="PANTHER" id="PTHR46889:SF4">
    <property type="entry name" value="TRANSPOSASE INSO FOR INSERTION SEQUENCE ELEMENT IS911B-RELATED"/>
    <property type="match status" value="1"/>
</dbReference>
<gene>
    <name evidence="2" type="ORF">PJ311_14875</name>
</gene>
<evidence type="ECO:0000259" key="1">
    <source>
        <dbReference type="PROSITE" id="PS50994"/>
    </source>
</evidence>